<dbReference type="PANTHER" id="PTHR48106">
    <property type="entry name" value="QUINONE OXIDOREDUCTASE PIG3-RELATED"/>
    <property type="match status" value="1"/>
</dbReference>
<dbReference type="AlphaFoldDB" id="A0A2U8WVP1"/>
<evidence type="ECO:0000313" key="5">
    <source>
        <dbReference type="Proteomes" id="UP000245444"/>
    </source>
</evidence>
<evidence type="ECO:0000259" key="3">
    <source>
        <dbReference type="SMART" id="SM00829"/>
    </source>
</evidence>
<proteinExistence type="predicted"/>
<dbReference type="InterPro" id="IPR002364">
    <property type="entry name" value="Quin_OxRdtase/zeta-crystal_CS"/>
</dbReference>
<reference evidence="4 5" key="1">
    <citation type="submission" date="2018-05" db="EMBL/GenBank/DDBJ databases">
        <title>Complete Genome Sequence of Methylobacterium sp. 17Sr1-28.</title>
        <authorList>
            <person name="Srinivasan S."/>
        </authorList>
    </citation>
    <scope>NUCLEOTIDE SEQUENCE [LARGE SCALE GENOMIC DNA]</scope>
    <source>
        <strain evidence="4 5">17Sr1-28</strain>
    </source>
</reference>
<name>A0A2U8WVP1_9HYPH</name>
<dbReference type="Proteomes" id="UP000245444">
    <property type="component" value="Chromosome"/>
</dbReference>
<protein>
    <submittedName>
        <fullName evidence="4">Quinone oxidoreductase</fullName>
    </submittedName>
</protein>
<keyword evidence="1" id="KW-0521">NADP</keyword>
<dbReference type="InterPro" id="IPR047618">
    <property type="entry name" value="QOR-like"/>
</dbReference>
<sequence length="324" mass="34259">MPKAIRIYEYGGPEVMRYEDVAVGEPGPGQVRVRQTAIGVNFIDIYFRSGQYKAPQLPFTPGNEGAGTVVAVGEGVTGVSPGDRVAYGSAAGTYAEEVVIDAKSVVRLPDGIDDDTAAAMMLKGLTTQYLLRRTYKVQPGDTILFHAAAGGVGLIATQWAKHLGATVIGTVGSPDKVALAREHGCDHVILYRDEDFAARVKEITGGKGCQVVYDGVGQATYPASLDCLRPFGYFVNFGSASGAISAFDISLLGQKGSLYATRPVLFTHTADRATLDEMAADLFEVVRSGAVKIPVHTRARLADAPKVHADLAGRQTTGATVMHP</sequence>
<dbReference type="PROSITE" id="PS01162">
    <property type="entry name" value="QOR_ZETA_CRYSTAL"/>
    <property type="match status" value="1"/>
</dbReference>
<dbReference type="InterPro" id="IPR011032">
    <property type="entry name" value="GroES-like_sf"/>
</dbReference>
<dbReference type="CDD" id="cd05286">
    <property type="entry name" value="QOR2"/>
    <property type="match status" value="1"/>
</dbReference>
<dbReference type="Gene3D" id="3.40.50.720">
    <property type="entry name" value="NAD(P)-binding Rossmann-like Domain"/>
    <property type="match status" value="1"/>
</dbReference>
<accession>A0A2U8WVP1</accession>
<gene>
    <name evidence="4" type="ORF">DK419_26910</name>
</gene>
<dbReference type="PANTHER" id="PTHR48106:SF13">
    <property type="entry name" value="QUINONE OXIDOREDUCTASE-RELATED"/>
    <property type="match status" value="1"/>
</dbReference>
<dbReference type="Gene3D" id="3.90.180.10">
    <property type="entry name" value="Medium-chain alcohol dehydrogenases, catalytic domain"/>
    <property type="match status" value="1"/>
</dbReference>
<dbReference type="SUPFAM" id="SSF50129">
    <property type="entry name" value="GroES-like"/>
    <property type="match status" value="1"/>
</dbReference>
<dbReference type="GO" id="GO:0005829">
    <property type="term" value="C:cytosol"/>
    <property type="evidence" value="ECO:0007669"/>
    <property type="project" value="TreeGrafter"/>
</dbReference>
<keyword evidence="5" id="KW-1185">Reference proteome</keyword>
<dbReference type="InterPro" id="IPR013149">
    <property type="entry name" value="ADH-like_C"/>
</dbReference>
<dbReference type="SMART" id="SM00829">
    <property type="entry name" value="PKS_ER"/>
    <property type="match status" value="1"/>
</dbReference>
<dbReference type="GO" id="GO:0070402">
    <property type="term" value="F:NADPH binding"/>
    <property type="evidence" value="ECO:0007669"/>
    <property type="project" value="TreeGrafter"/>
</dbReference>
<dbReference type="InterPro" id="IPR013154">
    <property type="entry name" value="ADH-like_N"/>
</dbReference>
<dbReference type="Pfam" id="PF08240">
    <property type="entry name" value="ADH_N"/>
    <property type="match status" value="1"/>
</dbReference>
<evidence type="ECO:0000256" key="2">
    <source>
        <dbReference type="ARBA" id="ARBA00023002"/>
    </source>
</evidence>
<dbReference type="OrthoDB" id="9805883at2"/>
<dbReference type="NCBIfam" id="NF008024">
    <property type="entry name" value="PRK10754.1"/>
    <property type="match status" value="1"/>
</dbReference>
<evidence type="ECO:0000313" key="4">
    <source>
        <dbReference type="EMBL" id="AWN49520.1"/>
    </source>
</evidence>
<dbReference type="InterPro" id="IPR020843">
    <property type="entry name" value="ER"/>
</dbReference>
<feature type="domain" description="Enoyl reductase (ER)" evidence="3">
    <location>
        <begin position="11"/>
        <end position="322"/>
    </location>
</feature>
<dbReference type="SUPFAM" id="SSF51735">
    <property type="entry name" value="NAD(P)-binding Rossmann-fold domains"/>
    <property type="match status" value="1"/>
</dbReference>
<dbReference type="FunFam" id="3.40.50.720:FF:000053">
    <property type="entry name" value="Quinone oxidoreductase 1"/>
    <property type="match status" value="1"/>
</dbReference>
<dbReference type="RefSeq" id="WP_109961788.1">
    <property type="nucleotide sequence ID" value="NZ_CP029553.1"/>
</dbReference>
<dbReference type="GO" id="GO:0003960">
    <property type="term" value="F:quinone reductase (NADPH) activity"/>
    <property type="evidence" value="ECO:0007669"/>
    <property type="project" value="InterPro"/>
</dbReference>
<dbReference type="KEGG" id="mtea:DK419_26910"/>
<organism evidence="4 5">
    <name type="scientific">Methylobacterium terrae</name>
    <dbReference type="NCBI Taxonomy" id="2202827"/>
    <lineage>
        <taxon>Bacteria</taxon>
        <taxon>Pseudomonadati</taxon>
        <taxon>Pseudomonadota</taxon>
        <taxon>Alphaproteobacteria</taxon>
        <taxon>Hyphomicrobiales</taxon>
        <taxon>Methylobacteriaceae</taxon>
        <taxon>Methylobacterium</taxon>
    </lineage>
</organism>
<keyword evidence="2" id="KW-0560">Oxidoreductase</keyword>
<dbReference type="Pfam" id="PF00107">
    <property type="entry name" value="ADH_zinc_N"/>
    <property type="match status" value="1"/>
</dbReference>
<dbReference type="EMBL" id="CP029553">
    <property type="protein sequence ID" value="AWN49520.1"/>
    <property type="molecule type" value="Genomic_DNA"/>
</dbReference>
<dbReference type="GO" id="GO:0035925">
    <property type="term" value="F:mRNA 3'-UTR AU-rich region binding"/>
    <property type="evidence" value="ECO:0007669"/>
    <property type="project" value="TreeGrafter"/>
</dbReference>
<dbReference type="GO" id="GO:0008270">
    <property type="term" value="F:zinc ion binding"/>
    <property type="evidence" value="ECO:0007669"/>
    <property type="project" value="InterPro"/>
</dbReference>
<evidence type="ECO:0000256" key="1">
    <source>
        <dbReference type="ARBA" id="ARBA00022857"/>
    </source>
</evidence>
<dbReference type="InterPro" id="IPR036291">
    <property type="entry name" value="NAD(P)-bd_dom_sf"/>
</dbReference>